<dbReference type="AlphaFoldDB" id="A0A0E9SDP3"/>
<feature type="compositionally biased region" description="Basic and acidic residues" evidence="1">
    <location>
        <begin position="9"/>
        <end position="19"/>
    </location>
</feature>
<feature type="region of interest" description="Disordered" evidence="1">
    <location>
        <begin position="1"/>
        <end position="34"/>
    </location>
</feature>
<dbReference type="EMBL" id="GBXM01069787">
    <property type="protein sequence ID" value="JAH38790.1"/>
    <property type="molecule type" value="Transcribed_RNA"/>
</dbReference>
<organism evidence="2">
    <name type="scientific">Anguilla anguilla</name>
    <name type="common">European freshwater eel</name>
    <name type="synonym">Muraena anguilla</name>
    <dbReference type="NCBI Taxonomy" id="7936"/>
    <lineage>
        <taxon>Eukaryota</taxon>
        <taxon>Metazoa</taxon>
        <taxon>Chordata</taxon>
        <taxon>Craniata</taxon>
        <taxon>Vertebrata</taxon>
        <taxon>Euteleostomi</taxon>
        <taxon>Actinopterygii</taxon>
        <taxon>Neopterygii</taxon>
        <taxon>Teleostei</taxon>
        <taxon>Anguilliformes</taxon>
        <taxon>Anguillidae</taxon>
        <taxon>Anguilla</taxon>
    </lineage>
</organism>
<evidence type="ECO:0000256" key="1">
    <source>
        <dbReference type="SAM" id="MobiDB-lite"/>
    </source>
</evidence>
<proteinExistence type="predicted"/>
<reference evidence="2" key="2">
    <citation type="journal article" date="2015" name="Fish Shellfish Immunol.">
        <title>Early steps in the European eel (Anguilla anguilla)-Vibrio vulnificus interaction in the gills: Role of the RtxA13 toxin.</title>
        <authorList>
            <person name="Callol A."/>
            <person name="Pajuelo D."/>
            <person name="Ebbesson L."/>
            <person name="Teles M."/>
            <person name="MacKenzie S."/>
            <person name="Amaro C."/>
        </authorList>
    </citation>
    <scope>NUCLEOTIDE SEQUENCE</scope>
</reference>
<sequence length="62" mass="7231">MSTASVGKFQDRLPKEKAPRNTGKKRKFQPLIGDFSTEKQKQLDILKLWYSKKPRTGHTTKR</sequence>
<reference evidence="2" key="1">
    <citation type="submission" date="2014-11" db="EMBL/GenBank/DDBJ databases">
        <authorList>
            <person name="Amaro Gonzalez C."/>
        </authorList>
    </citation>
    <scope>NUCLEOTIDE SEQUENCE</scope>
</reference>
<protein>
    <submittedName>
        <fullName evidence="2">Uncharacterized protein</fullName>
    </submittedName>
</protein>
<name>A0A0E9SDP3_ANGAN</name>
<accession>A0A0E9SDP3</accession>
<evidence type="ECO:0000313" key="2">
    <source>
        <dbReference type="EMBL" id="JAH38790.1"/>
    </source>
</evidence>